<name>A0AAD6ZYX9_9AGAR</name>
<feature type="transmembrane region" description="Helical" evidence="2">
    <location>
        <begin position="166"/>
        <end position="190"/>
    </location>
</feature>
<feature type="transmembrane region" description="Helical" evidence="2">
    <location>
        <begin position="126"/>
        <end position="146"/>
    </location>
</feature>
<evidence type="ECO:0000256" key="2">
    <source>
        <dbReference type="SAM" id="Phobius"/>
    </source>
</evidence>
<evidence type="ECO:0008006" key="5">
    <source>
        <dbReference type="Google" id="ProtNLM"/>
    </source>
</evidence>
<feature type="region of interest" description="Disordered" evidence="1">
    <location>
        <begin position="347"/>
        <end position="374"/>
    </location>
</feature>
<dbReference type="Proteomes" id="UP001218218">
    <property type="component" value="Unassembled WGS sequence"/>
</dbReference>
<gene>
    <name evidence="3" type="ORF">DFH08DRAFT_210785</name>
</gene>
<evidence type="ECO:0000256" key="1">
    <source>
        <dbReference type="SAM" id="MobiDB-lite"/>
    </source>
</evidence>
<sequence length="374" mass="40817">MAVTMFPTPALQGLIAAVHFLGVTILTFFFSRRLGDGMTAQQTWTRLSWPRICILLVFLDSYLFLFSTGILVFGVGLQLNATACSTGIYLCVLFYTSSKILIYSFLTEKVYIVWDTGRKRLHSPVFLLCMATLVLYGAVLIIMVIGRVAKFREGDGACVIGLKPTASIPLLSYDLFINFLLTALFLWPLMRSRHSNARLRRMAIRTLVAAGMALTTSTVNIAVLTLMHGHQLGWLCLASCGLDVIFNAAALFWVTVGSGQNSLSGSSPNRQLSDALGNSNTLAPSAPTSPIRGVFKQGANDSKGKMSFSVPNSPARSAFKQDIETKSGQVFKMAPLSARVKEFQIHVTTQSHMSTSPPDPTDLSERSHSDTESK</sequence>
<feature type="compositionally biased region" description="Polar residues" evidence="1">
    <location>
        <begin position="347"/>
        <end position="356"/>
    </location>
</feature>
<keyword evidence="2" id="KW-0472">Membrane</keyword>
<feature type="transmembrane region" description="Helical" evidence="2">
    <location>
        <begin position="232"/>
        <end position="254"/>
    </location>
</feature>
<keyword evidence="2" id="KW-1133">Transmembrane helix</keyword>
<keyword evidence="4" id="KW-1185">Reference proteome</keyword>
<dbReference type="PANTHER" id="PTHR38848:SF3">
    <property type="entry name" value="G-PROTEIN COUPLED RECEPTORS FAMILY 3 PROFILE DOMAIN-CONTAINING PROTEIN"/>
    <property type="match status" value="1"/>
</dbReference>
<feature type="region of interest" description="Disordered" evidence="1">
    <location>
        <begin position="264"/>
        <end position="297"/>
    </location>
</feature>
<feature type="transmembrane region" description="Helical" evidence="2">
    <location>
        <begin position="52"/>
        <end position="75"/>
    </location>
</feature>
<accession>A0AAD6ZYX9</accession>
<reference evidence="3" key="1">
    <citation type="submission" date="2023-03" db="EMBL/GenBank/DDBJ databases">
        <title>Massive genome expansion in bonnet fungi (Mycena s.s.) driven by repeated elements and novel gene families across ecological guilds.</title>
        <authorList>
            <consortium name="Lawrence Berkeley National Laboratory"/>
            <person name="Harder C.B."/>
            <person name="Miyauchi S."/>
            <person name="Viragh M."/>
            <person name="Kuo A."/>
            <person name="Thoen E."/>
            <person name="Andreopoulos B."/>
            <person name="Lu D."/>
            <person name="Skrede I."/>
            <person name="Drula E."/>
            <person name="Henrissat B."/>
            <person name="Morin E."/>
            <person name="Kohler A."/>
            <person name="Barry K."/>
            <person name="LaButti K."/>
            <person name="Morin E."/>
            <person name="Salamov A."/>
            <person name="Lipzen A."/>
            <person name="Mereny Z."/>
            <person name="Hegedus B."/>
            <person name="Baldrian P."/>
            <person name="Stursova M."/>
            <person name="Weitz H."/>
            <person name="Taylor A."/>
            <person name="Grigoriev I.V."/>
            <person name="Nagy L.G."/>
            <person name="Martin F."/>
            <person name="Kauserud H."/>
        </authorList>
    </citation>
    <scope>NUCLEOTIDE SEQUENCE</scope>
    <source>
        <strain evidence="3">CBHHK002</strain>
    </source>
</reference>
<keyword evidence="2" id="KW-0812">Transmembrane</keyword>
<feature type="compositionally biased region" description="Basic and acidic residues" evidence="1">
    <location>
        <begin position="363"/>
        <end position="374"/>
    </location>
</feature>
<feature type="compositionally biased region" description="Polar residues" evidence="1">
    <location>
        <begin position="264"/>
        <end position="288"/>
    </location>
</feature>
<evidence type="ECO:0000313" key="3">
    <source>
        <dbReference type="EMBL" id="KAJ7346113.1"/>
    </source>
</evidence>
<feature type="transmembrane region" description="Helical" evidence="2">
    <location>
        <begin position="12"/>
        <end position="31"/>
    </location>
</feature>
<comment type="caution">
    <text evidence="3">The sequence shown here is derived from an EMBL/GenBank/DDBJ whole genome shotgun (WGS) entry which is preliminary data.</text>
</comment>
<protein>
    <recommendedName>
        <fullName evidence="5">Transmembrane protein</fullName>
    </recommendedName>
</protein>
<feature type="transmembrane region" description="Helical" evidence="2">
    <location>
        <begin position="87"/>
        <end position="106"/>
    </location>
</feature>
<organism evidence="3 4">
    <name type="scientific">Mycena albidolilacea</name>
    <dbReference type="NCBI Taxonomy" id="1033008"/>
    <lineage>
        <taxon>Eukaryota</taxon>
        <taxon>Fungi</taxon>
        <taxon>Dikarya</taxon>
        <taxon>Basidiomycota</taxon>
        <taxon>Agaricomycotina</taxon>
        <taxon>Agaricomycetes</taxon>
        <taxon>Agaricomycetidae</taxon>
        <taxon>Agaricales</taxon>
        <taxon>Marasmiineae</taxon>
        <taxon>Mycenaceae</taxon>
        <taxon>Mycena</taxon>
    </lineage>
</organism>
<evidence type="ECO:0000313" key="4">
    <source>
        <dbReference type="Proteomes" id="UP001218218"/>
    </source>
</evidence>
<dbReference type="EMBL" id="JARIHO010000021">
    <property type="protein sequence ID" value="KAJ7346113.1"/>
    <property type="molecule type" value="Genomic_DNA"/>
</dbReference>
<dbReference type="AlphaFoldDB" id="A0AAD6ZYX9"/>
<proteinExistence type="predicted"/>
<feature type="transmembrane region" description="Helical" evidence="2">
    <location>
        <begin position="202"/>
        <end position="226"/>
    </location>
</feature>
<dbReference type="PANTHER" id="PTHR38848">
    <property type="entry name" value="G-PROTEIN COUPLED RECEPTORS FAMILY 3 PROFILE DOMAIN-CONTAINING PROTEIN"/>
    <property type="match status" value="1"/>
</dbReference>